<gene>
    <name evidence="2" type="ORF">H6G03_23850</name>
</gene>
<accession>A0A926VI10</accession>
<reference evidence="2" key="2">
    <citation type="submission" date="2020-08" db="EMBL/GenBank/DDBJ databases">
        <authorList>
            <person name="Chen M."/>
            <person name="Teng W."/>
            <person name="Zhao L."/>
            <person name="Hu C."/>
            <person name="Zhou Y."/>
            <person name="Han B."/>
            <person name="Song L."/>
            <person name="Shu W."/>
        </authorList>
    </citation>
    <scope>NUCLEOTIDE SEQUENCE</scope>
    <source>
        <strain evidence="2">FACHB-1375</strain>
    </source>
</reference>
<protein>
    <submittedName>
        <fullName evidence="2">Uncharacterized protein</fullName>
    </submittedName>
</protein>
<evidence type="ECO:0000313" key="3">
    <source>
        <dbReference type="Proteomes" id="UP000641646"/>
    </source>
</evidence>
<dbReference type="Proteomes" id="UP000641646">
    <property type="component" value="Unassembled WGS sequence"/>
</dbReference>
<reference evidence="2" key="1">
    <citation type="journal article" date="2015" name="ISME J.">
        <title>Draft Genome Sequence of Streptomyces incarnatus NRRL8089, which Produces the Nucleoside Antibiotic Sinefungin.</title>
        <authorList>
            <person name="Oshima K."/>
            <person name="Hattori M."/>
            <person name="Shimizu H."/>
            <person name="Fukuda K."/>
            <person name="Nemoto M."/>
            <person name="Inagaki K."/>
            <person name="Tamura T."/>
        </authorList>
    </citation>
    <scope>NUCLEOTIDE SEQUENCE</scope>
    <source>
        <strain evidence="2">FACHB-1375</strain>
    </source>
</reference>
<feature type="region of interest" description="Disordered" evidence="1">
    <location>
        <begin position="122"/>
        <end position="143"/>
    </location>
</feature>
<dbReference type="AlphaFoldDB" id="A0A926VI10"/>
<name>A0A926VI10_9CYAN</name>
<dbReference type="EMBL" id="JACJPW010000072">
    <property type="protein sequence ID" value="MBD2184065.1"/>
    <property type="molecule type" value="Genomic_DNA"/>
</dbReference>
<evidence type="ECO:0000313" key="2">
    <source>
        <dbReference type="EMBL" id="MBD2184065.1"/>
    </source>
</evidence>
<keyword evidence="3" id="KW-1185">Reference proteome</keyword>
<comment type="caution">
    <text evidence="2">The sequence shown here is derived from an EMBL/GenBank/DDBJ whole genome shotgun (WGS) entry which is preliminary data.</text>
</comment>
<proteinExistence type="predicted"/>
<sequence length="159" mass="17977">MINDREFLQGAAFLRLINYGEQIAIAHPSWIHSSIYLIETNTSKSAVLFKLSTKPKSAWSFTLSSQEESALDILYKNYPDFTVFIGLICHKDGICCIAQQRLWSILDKDAGISGQHLSVSRQPHGSYHVSGPGRQQMEQTVPQSDWPRVVFASRENSYE</sequence>
<evidence type="ECO:0000256" key="1">
    <source>
        <dbReference type="SAM" id="MobiDB-lite"/>
    </source>
</evidence>
<organism evidence="2 3">
    <name type="scientific">Aerosakkonema funiforme FACHB-1375</name>
    <dbReference type="NCBI Taxonomy" id="2949571"/>
    <lineage>
        <taxon>Bacteria</taxon>
        <taxon>Bacillati</taxon>
        <taxon>Cyanobacteriota</taxon>
        <taxon>Cyanophyceae</taxon>
        <taxon>Oscillatoriophycideae</taxon>
        <taxon>Aerosakkonematales</taxon>
        <taxon>Aerosakkonemataceae</taxon>
        <taxon>Aerosakkonema</taxon>
    </lineage>
</organism>